<proteinExistence type="predicted"/>
<evidence type="ECO:0000313" key="1">
    <source>
        <dbReference type="EMBL" id="KKL16905.1"/>
    </source>
</evidence>
<comment type="caution">
    <text evidence="1">The sequence shown here is derived from an EMBL/GenBank/DDBJ whole genome shotgun (WGS) entry which is preliminary data.</text>
</comment>
<name>A0A0F9B5G1_9ZZZZ</name>
<accession>A0A0F9B5G1</accession>
<protein>
    <submittedName>
        <fullName evidence="1">Uncharacterized protein</fullName>
    </submittedName>
</protein>
<sequence length="106" mass="12014">RPGDDRMSADDELLREAVKQKNALTALLRSEGWDVLMKIFQEQLETRRNQIELTPLASADEAFAQQFERGEIANLRLTMQLPQSILDDAQSIIDTTKETEGHDDDG</sequence>
<organism evidence="1">
    <name type="scientific">marine sediment metagenome</name>
    <dbReference type="NCBI Taxonomy" id="412755"/>
    <lineage>
        <taxon>unclassified sequences</taxon>
        <taxon>metagenomes</taxon>
        <taxon>ecological metagenomes</taxon>
    </lineage>
</organism>
<dbReference type="AlphaFoldDB" id="A0A0F9B5G1"/>
<feature type="non-terminal residue" evidence="1">
    <location>
        <position position="1"/>
    </location>
</feature>
<gene>
    <name evidence="1" type="ORF">LCGC14_2490910</name>
</gene>
<reference evidence="1" key="1">
    <citation type="journal article" date="2015" name="Nature">
        <title>Complex archaea that bridge the gap between prokaryotes and eukaryotes.</title>
        <authorList>
            <person name="Spang A."/>
            <person name="Saw J.H."/>
            <person name="Jorgensen S.L."/>
            <person name="Zaremba-Niedzwiedzka K."/>
            <person name="Martijn J."/>
            <person name="Lind A.E."/>
            <person name="van Eijk R."/>
            <person name="Schleper C."/>
            <person name="Guy L."/>
            <person name="Ettema T.J."/>
        </authorList>
    </citation>
    <scope>NUCLEOTIDE SEQUENCE</scope>
</reference>
<dbReference type="EMBL" id="LAZR01039479">
    <property type="protein sequence ID" value="KKL16905.1"/>
    <property type="molecule type" value="Genomic_DNA"/>
</dbReference>